<dbReference type="EMBL" id="CP002174">
    <property type="protein sequence ID" value="AEA39028.1"/>
    <property type="molecule type" value="Genomic_DNA"/>
</dbReference>
<organism evidence="1 2">
    <name type="scientific">Cryptomonas paramaecium</name>
    <dbReference type="NCBI Taxonomy" id="2898"/>
    <lineage>
        <taxon>Eukaryota</taxon>
        <taxon>Cryptophyceae</taxon>
        <taxon>Cryptomonadales</taxon>
        <taxon>Cryptomonadaceae</taxon>
        <taxon>Cryptomonas</taxon>
    </lineage>
</organism>
<protein>
    <submittedName>
        <fullName evidence="1">Uncharacterized protein</fullName>
    </submittedName>
</protein>
<dbReference type="GeneID" id="10447281"/>
<sequence length="225" mass="27660">MENLISVVIEFYCNYETQMIFDLFQKLVVRSTFLFKLLRNKKNFFYHSSKAYFNYQKIVFVQIFNVYMFKSSFNFLSLLDKFKFRSKLKERIQVYIFYKKGHIMLHGIFNSEYFVQIINREIVFLKKIQTFLGLKKFVLNKSLPKTFRVKKLLMFNIIFKKRILNSFSKHAILPLNFGWFEIKNLQLFDTRKIFLIKTRNLLQIKLFKIFLYFYFKKKIICSTFF</sequence>
<keyword evidence="1" id="KW-0542">Nucleomorph</keyword>
<reference evidence="1 2" key="1">
    <citation type="journal article" date="2011" name="Genome Biol. Evol.">
        <title>Complete nucleomorph genome sequence of the nonphotosynthetic alga Cryptomonas paramecium reveals a core nucleomorph gene set.</title>
        <authorList>
            <person name="Tanifuji G."/>
            <person name="Onodera N.T."/>
            <person name="Wheeler T.J."/>
            <person name="Dlutek M."/>
            <person name="Donaher N."/>
            <person name="Archibald J.M."/>
        </authorList>
    </citation>
    <scope>NUCLEOTIDE SEQUENCE [LARGE SCALE GENOMIC DNA]</scope>
    <source>
        <strain evidence="1 2">CCAP977/2A</strain>
    </source>
</reference>
<evidence type="ECO:0000313" key="2">
    <source>
        <dbReference type="Proteomes" id="UP000243423"/>
    </source>
</evidence>
<dbReference type="Proteomes" id="UP000243423">
    <property type="component" value="Nucleomorph 3"/>
</dbReference>
<evidence type="ECO:0000313" key="1">
    <source>
        <dbReference type="EMBL" id="AEA39028.1"/>
    </source>
</evidence>
<proteinExistence type="predicted"/>
<dbReference type="RefSeq" id="XP_003239926.1">
    <property type="nucleotide sequence ID" value="XM_003239878.1"/>
</dbReference>
<gene>
    <name evidence="1" type="ORF">CPARA_3gp370</name>
</gene>
<name>F2HIA4_9CRYP</name>
<accession>F2HIA4</accession>
<dbReference type="AlphaFoldDB" id="F2HIA4"/>
<geneLocation type="nucleomorph" evidence="1"/>